<name>A0AAJ7JB94_9HYME</name>
<dbReference type="GeneID" id="108630434"/>
<dbReference type="Proteomes" id="UP000694925">
    <property type="component" value="Unplaced"/>
</dbReference>
<evidence type="ECO:0000313" key="3">
    <source>
        <dbReference type="RefSeq" id="XP_017889223.1"/>
    </source>
</evidence>
<dbReference type="RefSeq" id="XP_017889223.1">
    <property type="nucleotide sequence ID" value="XM_018033734.2"/>
</dbReference>
<organism evidence="2 3">
    <name type="scientific">Ceratina calcarata</name>
    <dbReference type="NCBI Taxonomy" id="156304"/>
    <lineage>
        <taxon>Eukaryota</taxon>
        <taxon>Metazoa</taxon>
        <taxon>Ecdysozoa</taxon>
        <taxon>Arthropoda</taxon>
        <taxon>Hexapoda</taxon>
        <taxon>Insecta</taxon>
        <taxon>Pterygota</taxon>
        <taxon>Neoptera</taxon>
        <taxon>Endopterygota</taxon>
        <taxon>Hymenoptera</taxon>
        <taxon>Apocrita</taxon>
        <taxon>Aculeata</taxon>
        <taxon>Apoidea</taxon>
        <taxon>Anthophila</taxon>
        <taxon>Apidae</taxon>
        <taxon>Ceratina</taxon>
        <taxon>Zadontomerus</taxon>
    </lineage>
</organism>
<feature type="region of interest" description="Disordered" evidence="1">
    <location>
        <begin position="173"/>
        <end position="213"/>
    </location>
</feature>
<dbReference type="KEGG" id="ccal:108630434"/>
<keyword evidence="2" id="KW-1185">Reference proteome</keyword>
<feature type="compositionally biased region" description="Basic residues" evidence="1">
    <location>
        <begin position="173"/>
        <end position="187"/>
    </location>
</feature>
<evidence type="ECO:0000256" key="1">
    <source>
        <dbReference type="SAM" id="MobiDB-lite"/>
    </source>
</evidence>
<evidence type="ECO:0000313" key="2">
    <source>
        <dbReference type="Proteomes" id="UP000694925"/>
    </source>
</evidence>
<sequence>MKRLRQQLNVGTSYDRLDFKPFGFCCDIKKYGPKSLPLKHASAPPFPLSGPTGEGPDVKIRIQEEDDVLPSTKRGTQRRRSVLRLGMRSGIRVGQRGGLRGNQSRGVIGPMRFGHRRGKIVKPTGEQMKCKRCRGPLRYYLEEEIEVALDIIKKDKQQKYNAEMEKNIKIAKKRARRRHQKLKKMKSIVKVDTTDEEKEMAEKDLHGDDSKPH</sequence>
<reference evidence="3" key="1">
    <citation type="submission" date="2025-08" db="UniProtKB">
        <authorList>
            <consortium name="RefSeq"/>
        </authorList>
    </citation>
    <scope>IDENTIFICATION</scope>
    <source>
        <tissue evidence="3">Whole body</tissue>
    </source>
</reference>
<gene>
    <name evidence="3" type="primary">LOC108630434</name>
</gene>
<protein>
    <submittedName>
        <fullName evidence="3">Uncharacterized protein LOC108630434 isoform X1</fullName>
    </submittedName>
</protein>
<proteinExistence type="predicted"/>
<dbReference type="AlphaFoldDB" id="A0AAJ7JB94"/>
<accession>A0AAJ7JB94</accession>
<feature type="compositionally biased region" description="Basic and acidic residues" evidence="1">
    <location>
        <begin position="200"/>
        <end position="213"/>
    </location>
</feature>